<dbReference type="CDD" id="cd16023">
    <property type="entry name" value="GPI_EPT_3"/>
    <property type="match status" value="1"/>
</dbReference>
<keyword evidence="3" id="KW-0337">GPI-anchor biosynthesis</keyword>
<dbReference type="InterPro" id="IPR039524">
    <property type="entry name" value="PIGO/GPI13"/>
</dbReference>
<keyword evidence="7 11" id="KW-1133">Transmembrane helix</keyword>
<evidence type="ECO:0000256" key="1">
    <source>
        <dbReference type="ARBA" id="ARBA00004477"/>
    </source>
</evidence>
<dbReference type="InterPro" id="IPR037675">
    <property type="entry name" value="PIG-O_N"/>
</dbReference>
<feature type="region of interest" description="Disordered" evidence="10">
    <location>
        <begin position="1"/>
        <end position="76"/>
    </location>
</feature>
<evidence type="ECO:0000256" key="11">
    <source>
        <dbReference type="SAM" id="Phobius"/>
    </source>
</evidence>
<comment type="caution">
    <text evidence="12">The sequence shown here is derived from an EMBL/GenBank/DDBJ whole genome shotgun (WGS) entry which is preliminary data.</text>
</comment>
<evidence type="ECO:0000256" key="3">
    <source>
        <dbReference type="ARBA" id="ARBA00022502"/>
    </source>
</evidence>
<feature type="transmembrane region" description="Helical" evidence="11">
    <location>
        <begin position="833"/>
        <end position="852"/>
    </location>
</feature>
<keyword evidence="5 11" id="KW-0812">Transmembrane</keyword>
<feature type="transmembrane region" description="Helical" evidence="11">
    <location>
        <begin position="882"/>
        <end position="899"/>
    </location>
</feature>
<feature type="transmembrane region" description="Helical" evidence="11">
    <location>
        <begin position="1359"/>
        <end position="1378"/>
    </location>
</feature>
<evidence type="ECO:0000313" key="12">
    <source>
        <dbReference type="EMBL" id="KAK0554938.1"/>
    </source>
</evidence>
<evidence type="ECO:0000256" key="10">
    <source>
        <dbReference type="SAM" id="MobiDB-lite"/>
    </source>
</evidence>
<keyword evidence="6" id="KW-0256">Endoplasmic reticulum</keyword>
<evidence type="ECO:0000256" key="4">
    <source>
        <dbReference type="ARBA" id="ARBA00022679"/>
    </source>
</evidence>
<name>A0AAN6GY13_9BASI</name>
<dbReference type="SUPFAM" id="SSF53649">
    <property type="entry name" value="Alkaline phosphatase-like"/>
    <property type="match status" value="1"/>
</dbReference>
<evidence type="ECO:0000313" key="13">
    <source>
        <dbReference type="Proteomes" id="UP001176517"/>
    </source>
</evidence>
<dbReference type="Gene3D" id="3.40.720.10">
    <property type="entry name" value="Alkaline Phosphatase, subunit A"/>
    <property type="match status" value="1"/>
</dbReference>
<comment type="pathway">
    <text evidence="2">Glycolipid biosynthesis; glycosylphosphatidylinositol-anchor biosynthesis.</text>
</comment>
<keyword evidence="9" id="KW-0325">Glycoprotein</keyword>
<dbReference type="GO" id="GO:0006506">
    <property type="term" value="P:GPI anchor biosynthetic process"/>
    <property type="evidence" value="ECO:0007669"/>
    <property type="project" value="UniProtKB-KW"/>
</dbReference>
<feature type="transmembrane region" description="Helical" evidence="11">
    <location>
        <begin position="1092"/>
        <end position="1117"/>
    </location>
</feature>
<dbReference type="GO" id="GO:0051377">
    <property type="term" value="F:mannose-ethanolamine phosphotransferase activity"/>
    <property type="evidence" value="ECO:0007669"/>
    <property type="project" value="InterPro"/>
</dbReference>
<feature type="transmembrane region" description="Helical" evidence="11">
    <location>
        <begin position="727"/>
        <end position="745"/>
    </location>
</feature>
<feature type="compositionally biased region" description="Basic and acidic residues" evidence="10">
    <location>
        <begin position="35"/>
        <end position="55"/>
    </location>
</feature>
<feature type="transmembrane region" description="Helical" evidence="11">
    <location>
        <begin position="81"/>
        <end position="101"/>
    </location>
</feature>
<dbReference type="PANTHER" id="PTHR23071">
    <property type="entry name" value="PHOSPHATIDYLINOSITOL GLYCAN"/>
    <property type="match status" value="1"/>
</dbReference>
<accession>A0AAN6GY13</accession>
<feature type="transmembrane region" description="Helical" evidence="11">
    <location>
        <begin position="661"/>
        <end position="681"/>
    </location>
</feature>
<proteinExistence type="predicted"/>
<evidence type="ECO:0000256" key="5">
    <source>
        <dbReference type="ARBA" id="ARBA00022692"/>
    </source>
</evidence>
<feature type="region of interest" description="Disordered" evidence="10">
    <location>
        <begin position="561"/>
        <end position="590"/>
    </location>
</feature>
<feature type="region of interest" description="Disordered" evidence="10">
    <location>
        <begin position="1311"/>
        <end position="1334"/>
    </location>
</feature>
<keyword evidence="8 11" id="KW-0472">Membrane</keyword>
<evidence type="ECO:0000256" key="8">
    <source>
        <dbReference type="ARBA" id="ARBA00023136"/>
    </source>
</evidence>
<comment type="subcellular location">
    <subcellularLocation>
        <location evidence="1">Endoplasmic reticulum membrane</location>
        <topology evidence="1">Multi-pass membrane protein</topology>
    </subcellularLocation>
</comment>
<protein>
    <submittedName>
        <fullName evidence="12">Mannose-ethanolamine phosphotransferase gpi13</fullName>
    </submittedName>
</protein>
<keyword evidence="13" id="KW-1185">Reference proteome</keyword>
<evidence type="ECO:0000256" key="9">
    <source>
        <dbReference type="ARBA" id="ARBA00023180"/>
    </source>
</evidence>
<dbReference type="InterPro" id="IPR017850">
    <property type="entry name" value="Alkaline_phosphatase_core_sf"/>
</dbReference>
<organism evidence="12 13">
    <name type="scientific">Tilletia horrida</name>
    <dbReference type="NCBI Taxonomy" id="155126"/>
    <lineage>
        <taxon>Eukaryota</taxon>
        <taxon>Fungi</taxon>
        <taxon>Dikarya</taxon>
        <taxon>Basidiomycota</taxon>
        <taxon>Ustilaginomycotina</taxon>
        <taxon>Exobasidiomycetes</taxon>
        <taxon>Tilletiales</taxon>
        <taxon>Tilletiaceae</taxon>
        <taxon>Tilletia</taxon>
    </lineage>
</organism>
<evidence type="ECO:0000256" key="7">
    <source>
        <dbReference type="ARBA" id="ARBA00022989"/>
    </source>
</evidence>
<feature type="transmembrane region" description="Helical" evidence="11">
    <location>
        <begin position="997"/>
        <end position="1017"/>
    </location>
</feature>
<feature type="region of interest" description="Disordered" evidence="10">
    <location>
        <begin position="947"/>
        <end position="968"/>
    </location>
</feature>
<feature type="transmembrane region" description="Helical" evidence="11">
    <location>
        <begin position="757"/>
        <end position="776"/>
    </location>
</feature>
<dbReference type="PANTHER" id="PTHR23071:SF1">
    <property type="entry name" value="GPI ETHANOLAMINE PHOSPHATE TRANSFERASE 3"/>
    <property type="match status" value="1"/>
</dbReference>
<dbReference type="Proteomes" id="UP001176517">
    <property type="component" value="Unassembled WGS sequence"/>
</dbReference>
<gene>
    <name evidence="12" type="primary">GPI13</name>
    <name evidence="12" type="ORF">OC846_001888</name>
</gene>
<dbReference type="EMBL" id="JAPDMZ010000032">
    <property type="protein sequence ID" value="KAK0554938.1"/>
    <property type="molecule type" value="Genomic_DNA"/>
</dbReference>
<sequence length="1420" mass="150008">MPSALLPARDIRLPPPEPQQGPPGGGHHNHHDHHHEHEHANEHDSHSDDDGESHSSHSSYQRRHAPPDAPPPPTSIGPPTLAALSLIFLLLLYHLFGLALFTRGFLLTRRQLDGIRSESCTTPASASYIPTPPPGYGDGAELDPHWSALGSSGSSGQLAECALPASHTFDRAVVLIVDALRYDFLAPINDTKKGGGDSSSNAEWQPHPYQHGHLSLPAELLAAHPSHSFLSHFYADPPTTTLQRIKGLTTGTLPTFVDASANFGGGQRIEEDNWIDQLLLRARASKVGAGKVIFAGDDTWMGLFPNTFHRATPFDSFNVHDLDTVDRGVRRVLDPYLRQNGSSSSGSGAAEEAWRLLLLHNLGLDHAGHRFSSTHPSIKRKLLETNELVGDIINHLAGAPQAAGAAAQPRTLFVLLGDHGMDPQGDHGGDAELEVGAGLFMWSGGGGHDPVTFASESHPDIQHLLSPSSNSLIPPARLPFSTLGPSSLTHRSIAQIDLVPSLSLLLGLPIPFNSLGTVVPELFAGPASSSSSPASDPGTDLLLRALRLNAYQIRRYFKAYSSRGGSPDSQSGEDQEDKQDMSTSEGLGGELESEIDRLWAEARRADARFAFLASSSSSSSPPSHKAEVDEARRAASKAYFSYTRASLTHARSVWATFDIESMLKGLALLIVGLGALVSIVLGELGREERVGVVGDGLALVSEDEKDQKEQPGMVRVSRRVWRKASRAFVVGAGVSLPVWTALASVRGPGLLQRGWNVLESTIFTGALLSGLSLALGPSTSTLFPRSAPASFKTRYQALSKTVSPSRSTALLIGPALVHAALFASNSTILREDFIVLLGLGAILLGMFLSLAGRLPRPVSAATTSTAQSANAEEGGLRMSRRAFVLVKAAVLVLVILACARMGRYGSLCREEHGPTCVSNFYASVPRPQASPSSAGAAGGIKFGDSGGSGAAVLQSSAGEEEEQEQEQVHVLAPHMSVAGGLAAVAEGGATNSIPSILFAYLCALFLPSILQTLLTYARFSGERSAALGGNSNVGVAPRFLSWVVRPALLAGAGHWAADRLAGDAGSSAAAAAAAKVGAEAAAASETSSTAEWAAFGAIFVGRCAVGFLVVATLFWLLAPLCIELRQVDAPVSAPAAGASQQQQQQQQRKQVQLLGFGNVFGSTYLLLVSVVFGALFLTAQPSGQVTLAFSFVALVLLAELSAELRSASASASADATSKRGSTSPASSAAEIWSSHAVALLAHNAFFGTGHQATLSAIQWRTAFILTRVVTYPWSPVLVVLNALGPLVLLPAVGVGLVGVLWGLSPKAPVLPPPTPGDGEEDDEAATSAADLASNKAEQERKRKIASAHMYTLLHLTRTILILALYFQTLTLGSAVWSTQMRRHLMLYKVWTPRFMLAAMAGVGRDWQRKKEIMSRTIAAS</sequence>
<feature type="transmembrane region" description="Helical" evidence="11">
    <location>
        <begin position="1153"/>
        <end position="1177"/>
    </location>
</feature>
<evidence type="ECO:0000256" key="6">
    <source>
        <dbReference type="ARBA" id="ARBA00022824"/>
    </source>
</evidence>
<evidence type="ECO:0000256" key="2">
    <source>
        <dbReference type="ARBA" id="ARBA00004687"/>
    </source>
</evidence>
<feature type="compositionally biased region" description="Pro residues" evidence="10">
    <location>
        <begin position="67"/>
        <end position="76"/>
    </location>
</feature>
<feature type="transmembrane region" description="Helical" evidence="11">
    <location>
        <begin position="1276"/>
        <end position="1303"/>
    </location>
</feature>
<dbReference type="GO" id="GO:0005789">
    <property type="term" value="C:endoplasmic reticulum membrane"/>
    <property type="evidence" value="ECO:0007669"/>
    <property type="project" value="UniProtKB-SubCell"/>
</dbReference>
<reference evidence="12" key="1">
    <citation type="journal article" date="2023" name="PhytoFront">
        <title>Draft Genome Resources of Seven Strains of Tilletia horrida, Causal Agent of Kernel Smut of Rice.</title>
        <authorList>
            <person name="Khanal S."/>
            <person name="Antony Babu S."/>
            <person name="Zhou X.G."/>
        </authorList>
    </citation>
    <scope>NUCLEOTIDE SEQUENCE</scope>
    <source>
        <strain evidence="12">TX6</strain>
    </source>
</reference>
<keyword evidence="4" id="KW-0808">Transferase</keyword>
<feature type="transmembrane region" description="Helical" evidence="11">
    <location>
        <begin position="1183"/>
        <end position="1202"/>
    </location>
</feature>